<comment type="caution">
    <text evidence="3">The sequence shown here is derived from an EMBL/GenBank/DDBJ whole genome shotgun (WGS) entry which is preliminary data.</text>
</comment>
<feature type="transmembrane region" description="Helical" evidence="1">
    <location>
        <begin position="157"/>
        <end position="174"/>
    </location>
</feature>
<dbReference type="OrthoDB" id="9815809at2"/>
<protein>
    <submittedName>
        <fullName evidence="3">DMT family transporter</fullName>
    </submittedName>
</protein>
<dbReference type="AlphaFoldDB" id="A0A433XAB7"/>
<dbReference type="InterPro" id="IPR000620">
    <property type="entry name" value="EamA_dom"/>
</dbReference>
<dbReference type="PANTHER" id="PTHR22911">
    <property type="entry name" value="ACYL-MALONYL CONDENSING ENZYME-RELATED"/>
    <property type="match status" value="1"/>
</dbReference>
<keyword evidence="1" id="KW-1133">Transmembrane helix</keyword>
<dbReference type="InterPro" id="IPR037185">
    <property type="entry name" value="EmrE-like"/>
</dbReference>
<dbReference type="Proteomes" id="UP000281547">
    <property type="component" value="Unassembled WGS sequence"/>
</dbReference>
<evidence type="ECO:0000313" key="4">
    <source>
        <dbReference type="Proteomes" id="UP000281547"/>
    </source>
</evidence>
<keyword evidence="1" id="KW-0812">Transmembrane</keyword>
<keyword evidence="4" id="KW-1185">Reference proteome</keyword>
<accession>A0A433XAB7</accession>
<feature type="transmembrane region" description="Helical" evidence="1">
    <location>
        <begin position="245"/>
        <end position="264"/>
    </location>
</feature>
<evidence type="ECO:0000313" key="3">
    <source>
        <dbReference type="EMBL" id="RUT30968.1"/>
    </source>
</evidence>
<feature type="transmembrane region" description="Helical" evidence="1">
    <location>
        <begin position="270"/>
        <end position="288"/>
    </location>
</feature>
<sequence length="302" mass="32911">MTYAIAPVEERRLLGIALVLIGFLFFTLIDTSSKWLSGQGFPTNQVVFLRYAVHFVLIIALFAPRRGTALVKTARPGLEIARGLCLLGSTITNFLAISVLPLTVTGSIAFTMPLMICALSVPFLGEKVGWRRWLAILVGFGGVLIIVRPGTEAFHPAALLSLLSAGFTAFYMLLTRKLAGVDSAATQQFYSAAIAVACITPFAFHGWMWPSDPATWVAFFMMGVAGVAGHMLVSIAHRLAPASVIAPFSYFQIVFLSISSWLIFNQPPDVWIFVGAPVVMGSGLYIWLRERKLQKQLSAPIE</sequence>
<feature type="transmembrane region" description="Helical" evidence="1">
    <location>
        <begin position="84"/>
        <end position="102"/>
    </location>
</feature>
<gene>
    <name evidence="3" type="ORF">EMQ25_08795</name>
</gene>
<keyword evidence="1" id="KW-0472">Membrane</keyword>
<reference evidence="3 4" key="1">
    <citation type="journal article" date="2016" name="Int. J. Syst. Evol. Microbiol.">
        <title>Arsenicitalea aurantiaca gen. nov., sp. nov., a new member of the family Hyphomicrobiaceae, isolated from high-arsenic sediment.</title>
        <authorList>
            <person name="Mu Y."/>
            <person name="Zhou L."/>
            <person name="Zeng X.C."/>
            <person name="Liu L."/>
            <person name="Pan Y."/>
            <person name="Chen X."/>
            <person name="Wang J."/>
            <person name="Li S."/>
            <person name="Li W.J."/>
            <person name="Wang Y."/>
        </authorList>
    </citation>
    <scope>NUCLEOTIDE SEQUENCE [LARGE SCALE GENOMIC DNA]</scope>
    <source>
        <strain evidence="3 4">42-50</strain>
    </source>
</reference>
<feature type="transmembrane region" description="Helical" evidence="1">
    <location>
        <begin position="41"/>
        <end position="63"/>
    </location>
</feature>
<dbReference type="GO" id="GO:0016020">
    <property type="term" value="C:membrane"/>
    <property type="evidence" value="ECO:0007669"/>
    <property type="project" value="InterPro"/>
</dbReference>
<dbReference type="SUPFAM" id="SSF103481">
    <property type="entry name" value="Multidrug resistance efflux transporter EmrE"/>
    <property type="match status" value="2"/>
</dbReference>
<feature type="transmembrane region" description="Helical" evidence="1">
    <location>
        <begin position="108"/>
        <end position="125"/>
    </location>
</feature>
<proteinExistence type="predicted"/>
<feature type="transmembrane region" description="Helical" evidence="1">
    <location>
        <begin position="189"/>
        <end position="208"/>
    </location>
</feature>
<feature type="transmembrane region" description="Helical" evidence="1">
    <location>
        <begin position="214"/>
        <end position="233"/>
    </location>
</feature>
<feature type="domain" description="EamA" evidence="2">
    <location>
        <begin position="157"/>
        <end position="282"/>
    </location>
</feature>
<dbReference type="EMBL" id="RZNJ01000003">
    <property type="protein sequence ID" value="RUT30968.1"/>
    <property type="molecule type" value="Genomic_DNA"/>
</dbReference>
<feature type="transmembrane region" description="Helical" evidence="1">
    <location>
        <begin position="132"/>
        <end position="151"/>
    </location>
</feature>
<name>A0A433XAB7_9HYPH</name>
<feature type="domain" description="EamA" evidence="2">
    <location>
        <begin position="14"/>
        <end position="147"/>
    </location>
</feature>
<dbReference type="Pfam" id="PF00892">
    <property type="entry name" value="EamA"/>
    <property type="match status" value="2"/>
</dbReference>
<evidence type="ECO:0000256" key="1">
    <source>
        <dbReference type="SAM" id="Phobius"/>
    </source>
</evidence>
<dbReference type="RefSeq" id="WP_127188214.1">
    <property type="nucleotide sequence ID" value="NZ_RZNJ01000003.1"/>
</dbReference>
<feature type="transmembrane region" description="Helical" evidence="1">
    <location>
        <begin position="12"/>
        <end position="29"/>
    </location>
</feature>
<evidence type="ECO:0000259" key="2">
    <source>
        <dbReference type="Pfam" id="PF00892"/>
    </source>
</evidence>
<organism evidence="3 4">
    <name type="scientific">Arsenicitalea aurantiaca</name>
    <dbReference type="NCBI Taxonomy" id="1783274"/>
    <lineage>
        <taxon>Bacteria</taxon>
        <taxon>Pseudomonadati</taxon>
        <taxon>Pseudomonadota</taxon>
        <taxon>Alphaproteobacteria</taxon>
        <taxon>Hyphomicrobiales</taxon>
        <taxon>Devosiaceae</taxon>
        <taxon>Arsenicitalea</taxon>
    </lineage>
</organism>
<dbReference type="PANTHER" id="PTHR22911:SF103">
    <property type="entry name" value="BLR2811 PROTEIN"/>
    <property type="match status" value="1"/>
</dbReference>